<accession>D2A3W9</accession>
<evidence type="ECO:0000256" key="2">
    <source>
        <dbReference type="ARBA" id="ARBA00022801"/>
    </source>
</evidence>
<dbReference type="SMART" id="SM00020">
    <property type="entry name" value="Tryp_SPc"/>
    <property type="match status" value="1"/>
</dbReference>
<evidence type="ECO:0000256" key="6">
    <source>
        <dbReference type="SAM" id="SignalP"/>
    </source>
</evidence>
<dbReference type="InterPro" id="IPR009003">
    <property type="entry name" value="Peptidase_S1_PA"/>
</dbReference>
<dbReference type="InterPro" id="IPR001314">
    <property type="entry name" value="Peptidase_S1A"/>
</dbReference>
<dbReference type="InterPro" id="IPR018114">
    <property type="entry name" value="TRYPSIN_HIS"/>
</dbReference>
<dbReference type="FunFam" id="2.40.10.10:FF:000034">
    <property type="entry name" value="Eupolytin"/>
    <property type="match status" value="1"/>
</dbReference>
<evidence type="ECO:0000259" key="7">
    <source>
        <dbReference type="PROSITE" id="PS50240"/>
    </source>
</evidence>
<dbReference type="PANTHER" id="PTHR24252">
    <property type="entry name" value="ACROSIN-RELATED"/>
    <property type="match status" value="1"/>
</dbReference>
<dbReference type="InterPro" id="IPR001254">
    <property type="entry name" value="Trypsin_dom"/>
</dbReference>
<dbReference type="GO" id="GO:0004252">
    <property type="term" value="F:serine-type endopeptidase activity"/>
    <property type="evidence" value="ECO:0007669"/>
    <property type="project" value="InterPro"/>
</dbReference>
<dbReference type="SUPFAM" id="SSF50494">
    <property type="entry name" value="Trypsin-like serine proteases"/>
    <property type="match status" value="1"/>
</dbReference>
<sequence>MRFLNLIFIVCFTLTPIIWAKAPGPRIINGKTAEKGQFPWQVAIHVTQPGVSTLCGGALLNEKWILTAGHCVKDATNFKIAVGSNHFNGDDPSRVVFQTSDYILHEDYNKYTLANDIGLIPLPQAVSFNDDIQPIALPSQGLTDGSTVTVSGWGLTSDDGEEASPELMYVDLVTISNSECSTAYDGLDINNGVVCAKGPGTIVQSTCEGDSGGPLVTRDSNPTHVGIVSFGHPDGCESGKPAGFTRTYNYIDWIKGKTGI</sequence>
<evidence type="ECO:0000256" key="1">
    <source>
        <dbReference type="ARBA" id="ARBA00022670"/>
    </source>
</evidence>
<dbReference type="PANTHER" id="PTHR24252:SF7">
    <property type="entry name" value="HYALIN"/>
    <property type="match status" value="1"/>
</dbReference>
<feature type="domain" description="Peptidase S1" evidence="7">
    <location>
        <begin position="27"/>
        <end position="259"/>
    </location>
</feature>
<dbReference type="GO" id="GO:0005615">
    <property type="term" value="C:extracellular space"/>
    <property type="evidence" value="ECO:0000318"/>
    <property type="project" value="GO_Central"/>
</dbReference>
<dbReference type="eggNOG" id="KOG3627">
    <property type="taxonomic scope" value="Eukaryota"/>
</dbReference>
<gene>
    <name evidence="8" type="primary">AUGUSTUS-3.0.2_15779</name>
    <name evidence="8" type="ORF">TcasGA2_TC015779</name>
</gene>
<dbReference type="GO" id="GO:0006508">
    <property type="term" value="P:proteolysis"/>
    <property type="evidence" value="ECO:0007669"/>
    <property type="project" value="UniProtKB-KW"/>
</dbReference>
<dbReference type="Gene3D" id="2.40.10.10">
    <property type="entry name" value="Trypsin-like serine proteases"/>
    <property type="match status" value="1"/>
</dbReference>
<dbReference type="InParanoid" id="D2A3W9"/>
<dbReference type="InterPro" id="IPR033116">
    <property type="entry name" value="TRYPSIN_SER"/>
</dbReference>
<dbReference type="AlphaFoldDB" id="D2A3W9"/>
<organism evidence="8 9">
    <name type="scientific">Tribolium castaneum</name>
    <name type="common">Red flour beetle</name>
    <dbReference type="NCBI Taxonomy" id="7070"/>
    <lineage>
        <taxon>Eukaryota</taxon>
        <taxon>Metazoa</taxon>
        <taxon>Ecdysozoa</taxon>
        <taxon>Arthropoda</taxon>
        <taxon>Hexapoda</taxon>
        <taxon>Insecta</taxon>
        <taxon>Pterygota</taxon>
        <taxon>Neoptera</taxon>
        <taxon>Endopterygota</taxon>
        <taxon>Coleoptera</taxon>
        <taxon>Polyphaga</taxon>
        <taxon>Cucujiformia</taxon>
        <taxon>Tenebrionidae</taxon>
        <taxon>Tenebrionidae incertae sedis</taxon>
        <taxon>Tribolium</taxon>
    </lineage>
</organism>
<evidence type="ECO:0000313" key="9">
    <source>
        <dbReference type="Proteomes" id="UP000007266"/>
    </source>
</evidence>
<dbReference type="KEGG" id="tca:659100"/>
<proteinExistence type="predicted"/>
<dbReference type="HOGENOM" id="CLU_006842_0_4_1"/>
<dbReference type="PROSITE" id="PS50240">
    <property type="entry name" value="TRYPSIN_DOM"/>
    <property type="match status" value="1"/>
</dbReference>
<dbReference type="EMBL" id="KQ971348">
    <property type="protein sequence ID" value="EFA05747.1"/>
    <property type="molecule type" value="Genomic_DNA"/>
</dbReference>
<dbReference type="CDD" id="cd00190">
    <property type="entry name" value="Tryp_SPc"/>
    <property type="match status" value="1"/>
</dbReference>
<evidence type="ECO:0000256" key="3">
    <source>
        <dbReference type="ARBA" id="ARBA00022825"/>
    </source>
</evidence>
<evidence type="ECO:0000313" key="8">
    <source>
        <dbReference type="EMBL" id="EFA05747.1"/>
    </source>
</evidence>
<dbReference type="PROSITE" id="PS00135">
    <property type="entry name" value="TRYPSIN_SER"/>
    <property type="match status" value="1"/>
</dbReference>
<keyword evidence="3 5" id="KW-0720">Serine protease</keyword>
<reference evidence="8 9" key="2">
    <citation type="journal article" date="2010" name="Nucleic Acids Res.">
        <title>BeetleBase in 2010: revisions to provide comprehensive genomic information for Tribolium castaneum.</title>
        <authorList>
            <person name="Kim H.S."/>
            <person name="Murphy T."/>
            <person name="Xia J."/>
            <person name="Caragea D."/>
            <person name="Park Y."/>
            <person name="Beeman R.W."/>
            <person name="Lorenzen M.D."/>
            <person name="Butcher S."/>
            <person name="Manak J.R."/>
            <person name="Brown S.J."/>
        </authorList>
    </citation>
    <scope>GENOME REANNOTATION</scope>
    <source>
        <strain evidence="8 9">Georgia GA2</strain>
    </source>
</reference>
<dbReference type="PRINTS" id="PR00722">
    <property type="entry name" value="CHYMOTRYPSIN"/>
</dbReference>
<keyword evidence="1 5" id="KW-0645">Protease</keyword>
<dbReference type="Proteomes" id="UP000007266">
    <property type="component" value="Linkage group 6"/>
</dbReference>
<dbReference type="InterPro" id="IPR043504">
    <property type="entry name" value="Peptidase_S1_PA_chymotrypsin"/>
</dbReference>
<dbReference type="MEROPS" id="S01.B22"/>
<dbReference type="OrthoDB" id="5597713at2759"/>
<evidence type="ECO:0000256" key="5">
    <source>
        <dbReference type="RuleBase" id="RU363034"/>
    </source>
</evidence>
<dbReference type="GO" id="GO:0045087">
    <property type="term" value="P:innate immune response"/>
    <property type="evidence" value="ECO:0000318"/>
    <property type="project" value="GO_Central"/>
</dbReference>
<evidence type="ECO:0000256" key="4">
    <source>
        <dbReference type="ARBA" id="ARBA00023157"/>
    </source>
</evidence>
<dbReference type="PhylomeDB" id="D2A3W9"/>
<keyword evidence="4" id="KW-1015">Disulfide bond</keyword>
<reference evidence="8 9" key="1">
    <citation type="journal article" date="2008" name="Nature">
        <title>The genome of the model beetle and pest Tribolium castaneum.</title>
        <authorList>
            <consortium name="Tribolium Genome Sequencing Consortium"/>
            <person name="Richards S."/>
            <person name="Gibbs R.A."/>
            <person name="Weinstock G.M."/>
            <person name="Brown S.J."/>
            <person name="Denell R."/>
            <person name="Beeman R.W."/>
            <person name="Gibbs R."/>
            <person name="Beeman R.W."/>
            <person name="Brown S.J."/>
            <person name="Bucher G."/>
            <person name="Friedrich M."/>
            <person name="Grimmelikhuijzen C.J."/>
            <person name="Klingler M."/>
            <person name="Lorenzen M."/>
            <person name="Richards S."/>
            <person name="Roth S."/>
            <person name="Schroder R."/>
            <person name="Tautz D."/>
            <person name="Zdobnov E.M."/>
            <person name="Muzny D."/>
            <person name="Gibbs R.A."/>
            <person name="Weinstock G.M."/>
            <person name="Attaway T."/>
            <person name="Bell S."/>
            <person name="Buhay C.J."/>
            <person name="Chandrabose M.N."/>
            <person name="Chavez D."/>
            <person name="Clerk-Blankenburg K.P."/>
            <person name="Cree A."/>
            <person name="Dao M."/>
            <person name="Davis C."/>
            <person name="Chacko J."/>
            <person name="Dinh H."/>
            <person name="Dugan-Rocha S."/>
            <person name="Fowler G."/>
            <person name="Garner T.T."/>
            <person name="Garnes J."/>
            <person name="Gnirke A."/>
            <person name="Hawes A."/>
            <person name="Hernandez J."/>
            <person name="Hines S."/>
            <person name="Holder M."/>
            <person name="Hume J."/>
            <person name="Jhangiani S.N."/>
            <person name="Joshi V."/>
            <person name="Khan Z.M."/>
            <person name="Jackson L."/>
            <person name="Kovar C."/>
            <person name="Kowis A."/>
            <person name="Lee S."/>
            <person name="Lewis L.R."/>
            <person name="Margolis J."/>
            <person name="Morgan M."/>
            <person name="Nazareth L.V."/>
            <person name="Nguyen N."/>
            <person name="Okwuonu G."/>
            <person name="Parker D."/>
            <person name="Richards S."/>
            <person name="Ruiz S.J."/>
            <person name="Santibanez J."/>
            <person name="Savard J."/>
            <person name="Scherer S.E."/>
            <person name="Schneider B."/>
            <person name="Sodergren E."/>
            <person name="Tautz D."/>
            <person name="Vattahil S."/>
            <person name="Villasana D."/>
            <person name="White C.S."/>
            <person name="Wright R."/>
            <person name="Park Y."/>
            <person name="Beeman R.W."/>
            <person name="Lord J."/>
            <person name="Oppert B."/>
            <person name="Lorenzen M."/>
            <person name="Brown S."/>
            <person name="Wang L."/>
            <person name="Savard J."/>
            <person name="Tautz D."/>
            <person name="Richards S."/>
            <person name="Weinstock G."/>
            <person name="Gibbs R.A."/>
            <person name="Liu Y."/>
            <person name="Worley K."/>
            <person name="Weinstock G."/>
            <person name="Elsik C.G."/>
            <person name="Reese J.T."/>
            <person name="Elhaik E."/>
            <person name="Landan G."/>
            <person name="Graur D."/>
            <person name="Arensburger P."/>
            <person name="Atkinson P."/>
            <person name="Beeman R.W."/>
            <person name="Beidler J."/>
            <person name="Brown S.J."/>
            <person name="Demuth J.P."/>
            <person name="Drury D.W."/>
            <person name="Du Y.Z."/>
            <person name="Fujiwara H."/>
            <person name="Lorenzen M."/>
            <person name="Maselli V."/>
            <person name="Osanai M."/>
            <person name="Park Y."/>
            <person name="Robertson H.M."/>
            <person name="Tu Z."/>
            <person name="Wang J.J."/>
            <person name="Wang S."/>
            <person name="Richards S."/>
            <person name="Song H."/>
            <person name="Zhang L."/>
            <person name="Sodergren E."/>
            <person name="Werner D."/>
            <person name="Stanke M."/>
            <person name="Morgenstern B."/>
            <person name="Solovyev V."/>
            <person name="Kosarev P."/>
            <person name="Brown G."/>
            <person name="Chen H.C."/>
            <person name="Ermolaeva O."/>
            <person name="Hlavina W."/>
            <person name="Kapustin Y."/>
            <person name="Kiryutin B."/>
            <person name="Kitts P."/>
            <person name="Maglott D."/>
            <person name="Pruitt K."/>
            <person name="Sapojnikov V."/>
            <person name="Souvorov A."/>
            <person name="Mackey A.J."/>
            <person name="Waterhouse R.M."/>
            <person name="Wyder S."/>
            <person name="Zdobnov E.M."/>
            <person name="Zdobnov E.M."/>
            <person name="Wyder S."/>
            <person name="Kriventseva E.V."/>
            <person name="Kadowaki T."/>
            <person name="Bork P."/>
            <person name="Aranda M."/>
            <person name="Bao R."/>
            <person name="Beermann A."/>
            <person name="Berns N."/>
            <person name="Bolognesi R."/>
            <person name="Bonneton F."/>
            <person name="Bopp D."/>
            <person name="Brown S.J."/>
            <person name="Bucher G."/>
            <person name="Butts T."/>
            <person name="Chaumot A."/>
            <person name="Denell R.E."/>
            <person name="Ferrier D.E."/>
            <person name="Friedrich M."/>
            <person name="Gordon C.M."/>
            <person name="Jindra M."/>
            <person name="Klingler M."/>
            <person name="Lan Q."/>
            <person name="Lattorff H.M."/>
            <person name="Laudet V."/>
            <person name="von Levetsow C."/>
            <person name="Liu Z."/>
            <person name="Lutz R."/>
            <person name="Lynch J.A."/>
            <person name="da Fonseca R.N."/>
            <person name="Posnien N."/>
            <person name="Reuter R."/>
            <person name="Roth S."/>
            <person name="Savard J."/>
            <person name="Schinko J.B."/>
            <person name="Schmitt C."/>
            <person name="Schoppmeier M."/>
            <person name="Schroder R."/>
            <person name="Shippy T.D."/>
            <person name="Simonnet F."/>
            <person name="Marques-Souza H."/>
            <person name="Tautz D."/>
            <person name="Tomoyasu Y."/>
            <person name="Trauner J."/>
            <person name="Van der Zee M."/>
            <person name="Vervoort M."/>
            <person name="Wittkopp N."/>
            <person name="Wimmer E.A."/>
            <person name="Yang X."/>
            <person name="Jones A.K."/>
            <person name="Sattelle D.B."/>
            <person name="Ebert P.R."/>
            <person name="Nelson D."/>
            <person name="Scott J.G."/>
            <person name="Beeman R.W."/>
            <person name="Muthukrishnan S."/>
            <person name="Kramer K.J."/>
            <person name="Arakane Y."/>
            <person name="Beeman R.W."/>
            <person name="Zhu Q."/>
            <person name="Hogenkamp D."/>
            <person name="Dixit R."/>
            <person name="Oppert B."/>
            <person name="Jiang H."/>
            <person name="Zou Z."/>
            <person name="Marshall J."/>
            <person name="Elpidina E."/>
            <person name="Vinokurov K."/>
            <person name="Oppert C."/>
            <person name="Zou Z."/>
            <person name="Evans J."/>
            <person name="Lu Z."/>
            <person name="Zhao P."/>
            <person name="Sumathipala N."/>
            <person name="Altincicek B."/>
            <person name="Vilcinskas A."/>
            <person name="Williams M."/>
            <person name="Hultmark D."/>
            <person name="Hetru C."/>
            <person name="Jiang H."/>
            <person name="Grimmelikhuijzen C.J."/>
            <person name="Hauser F."/>
            <person name="Cazzamali G."/>
            <person name="Williamson M."/>
            <person name="Park Y."/>
            <person name="Li B."/>
            <person name="Tanaka Y."/>
            <person name="Predel R."/>
            <person name="Neupert S."/>
            <person name="Schachtner J."/>
            <person name="Verleyen P."/>
            <person name="Raible F."/>
            <person name="Bork P."/>
            <person name="Friedrich M."/>
            <person name="Walden K.K."/>
            <person name="Robertson H.M."/>
            <person name="Angeli S."/>
            <person name="Foret S."/>
            <person name="Bucher G."/>
            <person name="Schuetz S."/>
            <person name="Maleszka R."/>
            <person name="Wimmer E.A."/>
            <person name="Beeman R.W."/>
            <person name="Lorenzen M."/>
            <person name="Tomoyasu Y."/>
            <person name="Miller S.C."/>
            <person name="Grossmann D."/>
            <person name="Bucher G."/>
        </authorList>
    </citation>
    <scope>NUCLEOTIDE SEQUENCE [LARGE SCALE GENOMIC DNA]</scope>
    <source>
        <strain evidence="8 9">Georgia GA2</strain>
    </source>
</reference>
<dbReference type="OMA" id="NICVSTS"/>
<keyword evidence="6" id="KW-0732">Signal</keyword>
<keyword evidence="9" id="KW-1185">Reference proteome</keyword>
<name>D2A3W9_TRICA</name>
<dbReference type="Pfam" id="PF00089">
    <property type="entry name" value="Trypsin"/>
    <property type="match status" value="1"/>
</dbReference>
<dbReference type="FunCoup" id="D2A3W9">
    <property type="interactions" value="46"/>
</dbReference>
<feature type="signal peptide" evidence="6">
    <location>
        <begin position="1"/>
        <end position="20"/>
    </location>
</feature>
<protein>
    <submittedName>
        <fullName evidence="8">Serine protease P165</fullName>
    </submittedName>
</protein>
<dbReference type="PROSITE" id="PS00134">
    <property type="entry name" value="TRYPSIN_HIS"/>
    <property type="match status" value="1"/>
</dbReference>
<keyword evidence="2 5" id="KW-0378">Hydrolase</keyword>
<feature type="chain" id="PRO_5003028305" evidence="6">
    <location>
        <begin position="21"/>
        <end position="260"/>
    </location>
</feature>